<organism evidence="2 3">
    <name type="scientific">Sphaerisporangium corydalis</name>
    <dbReference type="NCBI Taxonomy" id="1441875"/>
    <lineage>
        <taxon>Bacteria</taxon>
        <taxon>Bacillati</taxon>
        <taxon>Actinomycetota</taxon>
        <taxon>Actinomycetes</taxon>
        <taxon>Streptosporangiales</taxon>
        <taxon>Streptosporangiaceae</taxon>
        <taxon>Sphaerisporangium</taxon>
    </lineage>
</organism>
<sequence>MPEGGSGREPDPQVAFTNVLAADAGETDESPGVAERAVTTARAGGHLPPHAERAVDSRPLSQRFTEPEE</sequence>
<feature type="region of interest" description="Disordered" evidence="1">
    <location>
        <begin position="22"/>
        <end position="69"/>
    </location>
</feature>
<reference evidence="3" key="1">
    <citation type="journal article" date="2019" name="Int. J. Syst. Evol. Microbiol.">
        <title>The Global Catalogue of Microorganisms (GCM) 10K type strain sequencing project: providing services to taxonomists for standard genome sequencing and annotation.</title>
        <authorList>
            <consortium name="The Broad Institute Genomics Platform"/>
            <consortium name="The Broad Institute Genome Sequencing Center for Infectious Disease"/>
            <person name="Wu L."/>
            <person name="Ma J."/>
        </authorList>
    </citation>
    <scope>NUCLEOTIDE SEQUENCE [LARGE SCALE GENOMIC DNA]</scope>
    <source>
        <strain evidence="3">CCUG 49560</strain>
    </source>
</reference>
<evidence type="ECO:0000313" key="2">
    <source>
        <dbReference type="EMBL" id="MFC4585775.1"/>
    </source>
</evidence>
<keyword evidence="3" id="KW-1185">Reference proteome</keyword>
<gene>
    <name evidence="2" type="ORF">ACFO8L_06820</name>
</gene>
<protein>
    <submittedName>
        <fullName evidence="2">Uncharacterized protein</fullName>
    </submittedName>
</protein>
<accession>A0ABV9EA36</accession>
<evidence type="ECO:0000256" key="1">
    <source>
        <dbReference type="SAM" id="MobiDB-lite"/>
    </source>
</evidence>
<dbReference type="EMBL" id="JBHSFN010000003">
    <property type="protein sequence ID" value="MFC4585775.1"/>
    <property type="molecule type" value="Genomic_DNA"/>
</dbReference>
<dbReference type="RefSeq" id="WP_262841240.1">
    <property type="nucleotide sequence ID" value="NZ_JANZYP010000004.1"/>
</dbReference>
<dbReference type="Proteomes" id="UP001595891">
    <property type="component" value="Unassembled WGS sequence"/>
</dbReference>
<evidence type="ECO:0000313" key="3">
    <source>
        <dbReference type="Proteomes" id="UP001595891"/>
    </source>
</evidence>
<feature type="compositionally biased region" description="Polar residues" evidence="1">
    <location>
        <begin position="59"/>
        <end position="69"/>
    </location>
</feature>
<comment type="caution">
    <text evidence="2">The sequence shown here is derived from an EMBL/GenBank/DDBJ whole genome shotgun (WGS) entry which is preliminary data.</text>
</comment>
<name>A0ABV9EA36_9ACTN</name>
<proteinExistence type="predicted"/>